<accession>A0A9P4QKJ1</accession>
<reference evidence="2" key="1">
    <citation type="journal article" date="2020" name="Stud. Mycol.">
        <title>101 Dothideomycetes genomes: a test case for predicting lifestyles and emergence of pathogens.</title>
        <authorList>
            <person name="Haridas S."/>
            <person name="Albert R."/>
            <person name="Binder M."/>
            <person name="Bloem J."/>
            <person name="Labutti K."/>
            <person name="Salamov A."/>
            <person name="Andreopoulos B."/>
            <person name="Baker S."/>
            <person name="Barry K."/>
            <person name="Bills G."/>
            <person name="Bluhm B."/>
            <person name="Cannon C."/>
            <person name="Castanera R."/>
            <person name="Culley D."/>
            <person name="Daum C."/>
            <person name="Ezra D."/>
            <person name="Gonzalez J."/>
            <person name="Henrissat B."/>
            <person name="Kuo A."/>
            <person name="Liang C."/>
            <person name="Lipzen A."/>
            <person name="Lutzoni F."/>
            <person name="Magnuson J."/>
            <person name="Mondo S."/>
            <person name="Nolan M."/>
            <person name="Ohm R."/>
            <person name="Pangilinan J."/>
            <person name="Park H.-J."/>
            <person name="Ramirez L."/>
            <person name="Alfaro M."/>
            <person name="Sun H."/>
            <person name="Tritt A."/>
            <person name="Yoshinaga Y."/>
            <person name="Zwiers L.-H."/>
            <person name="Turgeon B."/>
            <person name="Goodwin S."/>
            <person name="Spatafora J."/>
            <person name="Crous P."/>
            <person name="Grigoriev I."/>
        </authorList>
    </citation>
    <scope>NUCLEOTIDE SEQUENCE</scope>
    <source>
        <strain evidence="2">CBS 125425</strain>
    </source>
</reference>
<name>A0A9P4QKJ1_9PLEO</name>
<sequence length="337" mass="36863">MSPTSTLWSRILGAVGSSAATGHIGTSALRDEEAPAQRFRTDNDSSDTFTLPDGRKIGYAQYGSLTGRPILYMHGFPGSRLEAAGFDRVGQEVGARIIAVDRPGVGWSSPHAGRTLLDLPKDVERLARHLGLESYSVLGISGGGPYVLACAAALPREKLKCASIVVGLGPPDIGMSGADWLHRLGFPHGLRYAPFSIVKRFWQSDPSGRLDLGEDERLKLVLQSPVRHEKDAAFMKSDWPRLSLRAVGECYTQGFDGIFQDGRLICSDFGFQVEDIRSDLPLHLWYGKLDTFVPSNHGVQIAARWRGKVQLKVEDETHASIVVNRSREILAALTEQT</sequence>
<dbReference type="EMBL" id="ML996442">
    <property type="protein sequence ID" value="KAF2726551.1"/>
    <property type="molecule type" value="Genomic_DNA"/>
</dbReference>
<keyword evidence="3" id="KW-1185">Reference proteome</keyword>
<dbReference type="OrthoDB" id="294702at2759"/>
<proteinExistence type="predicted"/>
<dbReference type="InterPro" id="IPR029058">
    <property type="entry name" value="AB_hydrolase_fold"/>
</dbReference>
<organism evidence="2 3">
    <name type="scientific">Polyplosphaeria fusca</name>
    <dbReference type="NCBI Taxonomy" id="682080"/>
    <lineage>
        <taxon>Eukaryota</taxon>
        <taxon>Fungi</taxon>
        <taxon>Dikarya</taxon>
        <taxon>Ascomycota</taxon>
        <taxon>Pezizomycotina</taxon>
        <taxon>Dothideomycetes</taxon>
        <taxon>Pleosporomycetidae</taxon>
        <taxon>Pleosporales</taxon>
        <taxon>Tetraplosphaeriaceae</taxon>
        <taxon>Polyplosphaeria</taxon>
    </lineage>
</organism>
<evidence type="ECO:0000313" key="2">
    <source>
        <dbReference type="EMBL" id="KAF2726551.1"/>
    </source>
</evidence>
<dbReference type="Gene3D" id="3.40.50.1820">
    <property type="entry name" value="alpha/beta hydrolase"/>
    <property type="match status" value="1"/>
</dbReference>
<dbReference type="InterPro" id="IPR000073">
    <property type="entry name" value="AB_hydrolase_1"/>
</dbReference>
<dbReference type="PANTHER" id="PTHR45763">
    <property type="entry name" value="HYDROLASE, ALPHA/BETA FOLD FAMILY PROTEIN, EXPRESSED-RELATED"/>
    <property type="match status" value="1"/>
</dbReference>
<dbReference type="SUPFAM" id="SSF53474">
    <property type="entry name" value="alpha/beta-Hydrolases"/>
    <property type="match status" value="1"/>
</dbReference>
<comment type="caution">
    <text evidence="2">The sequence shown here is derived from an EMBL/GenBank/DDBJ whole genome shotgun (WGS) entry which is preliminary data.</text>
</comment>
<dbReference type="Proteomes" id="UP000799444">
    <property type="component" value="Unassembled WGS sequence"/>
</dbReference>
<gene>
    <name evidence="2" type="ORF">EJ04DRAFT_506978</name>
</gene>
<protein>
    <submittedName>
        <fullName evidence="2">Alpha/beta-hydrolase</fullName>
    </submittedName>
</protein>
<evidence type="ECO:0000259" key="1">
    <source>
        <dbReference type="Pfam" id="PF00561"/>
    </source>
</evidence>
<feature type="domain" description="AB hydrolase-1" evidence="1">
    <location>
        <begin position="69"/>
        <end position="167"/>
    </location>
</feature>
<dbReference type="Pfam" id="PF00561">
    <property type="entry name" value="Abhydrolase_1"/>
    <property type="match status" value="1"/>
</dbReference>
<evidence type="ECO:0000313" key="3">
    <source>
        <dbReference type="Proteomes" id="UP000799444"/>
    </source>
</evidence>
<dbReference type="AlphaFoldDB" id="A0A9P4QKJ1"/>
<dbReference type="PANTHER" id="PTHR45763:SF46">
    <property type="entry name" value="AB HYDROLASE-1 DOMAIN-CONTAINING PROTEIN"/>
    <property type="match status" value="1"/>
</dbReference>